<organism evidence="1 2">
    <name type="scientific">Ignelater luminosus</name>
    <name type="common">Cucubano</name>
    <name type="synonym">Pyrophorus luminosus</name>
    <dbReference type="NCBI Taxonomy" id="2038154"/>
    <lineage>
        <taxon>Eukaryota</taxon>
        <taxon>Metazoa</taxon>
        <taxon>Ecdysozoa</taxon>
        <taxon>Arthropoda</taxon>
        <taxon>Hexapoda</taxon>
        <taxon>Insecta</taxon>
        <taxon>Pterygota</taxon>
        <taxon>Neoptera</taxon>
        <taxon>Endopterygota</taxon>
        <taxon>Coleoptera</taxon>
        <taxon>Polyphaga</taxon>
        <taxon>Elateriformia</taxon>
        <taxon>Elateroidea</taxon>
        <taxon>Elateridae</taxon>
        <taxon>Agrypninae</taxon>
        <taxon>Pyrophorini</taxon>
        <taxon>Ignelater</taxon>
    </lineage>
</organism>
<reference evidence="1" key="1">
    <citation type="submission" date="2019-08" db="EMBL/GenBank/DDBJ databases">
        <title>The genome of the North American firefly Photinus pyralis.</title>
        <authorList>
            <consortium name="Photinus pyralis genome working group"/>
            <person name="Fallon T.R."/>
            <person name="Sander Lower S.E."/>
            <person name="Weng J.-K."/>
        </authorList>
    </citation>
    <scope>NUCLEOTIDE SEQUENCE</scope>
    <source>
        <strain evidence="1">TRF0915ILg1</strain>
        <tissue evidence="1">Whole body</tissue>
    </source>
</reference>
<proteinExistence type="predicted"/>
<accession>A0A8K0DK20</accession>
<keyword evidence="2" id="KW-1185">Reference proteome</keyword>
<dbReference type="OrthoDB" id="1607513at2759"/>
<sequence length="220" mass="24384">MATRSSVVEKEKKQLTATTFLKNYPQSKHAEQYATLTAAPSASGSKKNGTLASADFKVVPDPEFIHERGVLAMKPFADSHTGNNITKELNAIAERWNIPQSKIHLLVHDSGANMIKGVLVVEYDSAKCSIHSLSTDDDSSPPSKKRNINEDDRTIEIHDSFWNCFEDIAAGAGNMQNEVMETSAIAHKIDFYLKTVCLDQTADPYKLWSENAKQYPIHSS</sequence>
<evidence type="ECO:0000313" key="1">
    <source>
        <dbReference type="EMBL" id="KAF2905651.1"/>
    </source>
</evidence>
<dbReference type="Proteomes" id="UP000801492">
    <property type="component" value="Unassembled WGS sequence"/>
</dbReference>
<name>A0A8K0DK20_IGNLU</name>
<dbReference type="EMBL" id="VTPC01000478">
    <property type="protein sequence ID" value="KAF2905651.1"/>
    <property type="molecule type" value="Genomic_DNA"/>
</dbReference>
<evidence type="ECO:0000313" key="2">
    <source>
        <dbReference type="Proteomes" id="UP000801492"/>
    </source>
</evidence>
<protein>
    <submittedName>
        <fullName evidence="1">Uncharacterized protein</fullName>
    </submittedName>
</protein>
<gene>
    <name evidence="1" type="ORF">ILUMI_00529</name>
</gene>
<dbReference type="AlphaFoldDB" id="A0A8K0DK20"/>
<comment type="caution">
    <text evidence="1">The sequence shown here is derived from an EMBL/GenBank/DDBJ whole genome shotgun (WGS) entry which is preliminary data.</text>
</comment>